<keyword evidence="3" id="KW-0145">Chemotaxis</keyword>
<organism evidence="20 21">
    <name type="scientific">Caenorhabditis japonica</name>
    <dbReference type="NCBI Taxonomy" id="281687"/>
    <lineage>
        <taxon>Eukaryota</taxon>
        <taxon>Metazoa</taxon>
        <taxon>Ecdysozoa</taxon>
        <taxon>Nematoda</taxon>
        <taxon>Chromadorea</taxon>
        <taxon>Rhabditida</taxon>
        <taxon>Rhabditina</taxon>
        <taxon>Rhabditomorpha</taxon>
        <taxon>Rhabditoidea</taxon>
        <taxon>Rhabditidae</taxon>
        <taxon>Peloderinae</taxon>
        <taxon>Caenorhabditis</taxon>
    </lineage>
</organism>
<evidence type="ECO:0000256" key="13">
    <source>
        <dbReference type="ARBA" id="ARBA00054965"/>
    </source>
</evidence>
<evidence type="ECO:0000256" key="11">
    <source>
        <dbReference type="ARBA" id="ARBA00023180"/>
    </source>
</evidence>
<dbReference type="SUPFAM" id="SSF81321">
    <property type="entry name" value="Family A G protein-coupled receptor-like"/>
    <property type="match status" value="2"/>
</dbReference>
<feature type="transmembrane region" description="Helical" evidence="19">
    <location>
        <begin position="200"/>
        <end position="221"/>
    </location>
</feature>
<feature type="transmembrane region" description="Helical" evidence="19">
    <location>
        <begin position="94"/>
        <end position="117"/>
    </location>
</feature>
<keyword evidence="4" id="KW-0716">Sensory transduction</keyword>
<name>A0A8R1I9Z7_CAEJA</name>
<keyword evidence="5 19" id="KW-0812">Transmembrane</keyword>
<dbReference type="Proteomes" id="UP000005237">
    <property type="component" value="Unassembled WGS sequence"/>
</dbReference>
<evidence type="ECO:0000256" key="2">
    <source>
        <dbReference type="ARBA" id="ARBA00022475"/>
    </source>
</evidence>
<dbReference type="Pfam" id="PF10326">
    <property type="entry name" value="7TM_GPCR_Str"/>
    <property type="match status" value="1"/>
</dbReference>
<keyword evidence="10" id="KW-0675">Receptor</keyword>
<keyword evidence="12" id="KW-0966">Cell projection</keyword>
<proteinExistence type="inferred from homology"/>
<keyword evidence="8" id="KW-0969">Cilium</keyword>
<dbReference type="InterPro" id="IPR019428">
    <property type="entry name" value="7TM_GPCR_serpentine_rcpt_Str"/>
</dbReference>
<evidence type="ECO:0000256" key="19">
    <source>
        <dbReference type="SAM" id="Phobius"/>
    </source>
</evidence>
<evidence type="ECO:0000256" key="10">
    <source>
        <dbReference type="ARBA" id="ARBA00023170"/>
    </source>
</evidence>
<evidence type="ECO:0000256" key="6">
    <source>
        <dbReference type="ARBA" id="ARBA00022725"/>
    </source>
</evidence>
<dbReference type="Pfam" id="PF10319">
    <property type="entry name" value="7TM_GPCR_Srj"/>
    <property type="match status" value="1"/>
</dbReference>
<dbReference type="PANTHER" id="PTHR22943">
    <property type="entry name" value="7-TRANSMEMBRANE DOMAIN RECEPTOR C.ELEGANS"/>
    <property type="match status" value="1"/>
</dbReference>
<evidence type="ECO:0000256" key="15">
    <source>
        <dbReference type="ARBA" id="ARBA00064300"/>
    </source>
</evidence>
<protein>
    <recommendedName>
        <fullName evidence="16">Serpentine receptor class r-10</fullName>
    </recommendedName>
    <alternativeName>
        <fullName evidence="17">Odorant response abnormal protein 10</fullName>
    </alternativeName>
    <alternativeName>
        <fullName evidence="18">Olfactory receptor 10</fullName>
    </alternativeName>
</protein>
<evidence type="ECO:0000256" key="8">
    <source>
        <dbReference type="ARBA" id="ARBA00023069"/>
    </source>
</evidence>
<dbReference type="FunFam" id="1.20.1070.10:FF:000128">
    <property type="entry name" value="Seven TM Receptor"/>
    <property type="match status" value="2"/>
</dbReference>
<reference evidence="21" key="1">
    <citation type="submission" date="2010-08" db="EMBL/GenBank/DDBJ databases">
        <authorList>
            <consortium name="Caenorhabditis japonica Sequencing Consortium"/>
            <person name="Wilson R.K."/>
        </authorList>
    </citation>
    <scope>NUCLEOTIDE SEQUENCE [LARGE SCALE GENOMIC DNA]</scope>
    <source>
        <strain evidence="21">DF5081</strain>
    </source>
</reference>
<feature type="transmembrane region" description="Helical" evidence="19">
    <location>
        <begin position="316"/>
        <end position="345"/>
    </location>
</feature>
<evidence type="ECO:0000313" key="21">
    <source>
        <dbReference type="Proteomes" id="UP000005237"/>
    </source>
</evidence>
<keyword evidence="2" id="KW-1003">Cell membrane</keyword>
<evidence type="ECO:0000256" key="12">
    <source>
        <dbReference type="ARBA" id="ARBA00023273"/>
    </source>
</evidence>
<dbReference type="InterPro" id="IPR019423">
    <property type="entry name" value="7TM_GPCR_serpentine_rcpt_Srj"/>
</dbReference>
<dbReference type="GO" id="GO:0042048">
    <property type="term" value="P:olfactory behavior"/>
    <property type="evidence" value="ECO:0007669"/>
    <property type="project" value="TreeGrafter"/>
</dbReference>
<comment type="similarity">
    <text evidence="14">Belongs to the nematode receptor-like protein str family.</text>
</comment>
<evidence type="ECO:0000313" key="20">
    <source>
        <dbReference type="EnsemblMetazoa" id="CJA25894a.1"/>
    </source>
</evidence>
<evidence type="ECO:0000256" key="14">
    <source>
        <dbReference type="ARBA" id="ARBA00061678"/>
    </source>
</evidence>
<evidence type="ECO:0000256" key="16">
    <source>
        <dbReference type="ARBA" id="ARBA00067967"/>
    </source>
</evidence>
<keyword evidence="9 19" id="KW-0472">Membrane</keyword>
<dbReference type="EnsemblMetazoa" id="CJA25894a.1">
    <property type="protein sequence ID" value="CJA25894a.1"/>
    <property type="gene ID" value="WBGene00181466"/>
</dbReference>
<feature type="transmembrane region" description="Helical" evidence="19">
    <location>
        <begin position="351"/>
        <end position="374"/>
    </location>
</feature>
<keyword evidence="6" id="KW-0552">Olfaction</keyword>
<dbReference type="GO" id="GO:0060170">
    <property type="term" value="C:ciliary membrane"/>
    <property type="evidence" value="ECO:0007669"/>
    <property type="project" value="UniProtKB-SubCell"/>
</dbReference>
<feature type="transmembrane region" description="Helical" evidence="19">
    <location>
        <begin position="50"/>
        <end position="73"/>
    </location>
</feature>
<evidence type="ECO:0000256" key="4">
    <source>
        <dbReference type="ARBA" id="ARBA00022606"/>
    </source>
</evidence>
<comment type="subcellular location">
    <subcellularLocation>
        <location evidence="1">Cell projection</location>
        <location evidence="1">Cilium membrane</location>
        <topology evidence="1">Multi-pass membrane protein</topology>
    </subcellularLocation>
</comment>
<reference evidence="20" key="2">
    <citation type="submission" date="2022-06" db="UniProtKB">
        <authorList>
            <consortium name="EnsemblMetazoa"/>
        </authorList>
    </citation>
    <scope>IDENTIFICATION</scope>
    <source>
        <strain evidence="20">DF5081</strain>
    </source>
</reference>
<dbReference type="GO" id="GO:0038022">
    <property type="term" value="F:G protein-coupled olfactory receptor activity"/>
    <property type="evidence" value="ECO:0007669"/>
    <property type="project" value="TreeGrafter"/>
</dbReference>
<comment type="subunit">
    <text evidence="15">Interacts with odr-4.</text>
</comment>
<feature type="transmembrane region" description="Helical" evidence="19">
    <location>
        <begin position="159"/>
        <end position="180"/>
    </location>
</feature>
<evidence type="ECO:0000256" key="17">
    <source>
        <dbReference type="ARBA" id="ARBA00078653"/>
    </source>
</evidence>
<evidence type="ECO:0000256" key="1">
    <source>
        <dbReference type="ARBA" id="ARBA00004272"/>
    </source>
</evidence>
<keyword evidence="7 19" id="KW-1133">Transmembrane helix</keyword>
<accession>A0A8R1I9Z7</accession>
<evidence type="ECO:0000256" key="3">
    <source>
        <dbReference type="ARBA" id="ARBA00022500"/>
    </source>
</evidence>
<keyword evidence="11" id="KW-0325">Glycoprotein</keyword>
<dbReference type="PANTHER" id="PTHR22943:SF111">
    <property type="entry name" value="SEVEN TM RECEPTOR"/>
    <property type="match status" value="1"/>
</dbReference>
<feature type="transmembrane region" description="Helical" evidence="19">
    <location>
        <begin position="266"/>
        <end position="295"/>
    </location>
</feature>
<evidence type="ECO:0000256" key="9">
    <source>
        <dbReference type="ARBA" id="ARBA00023136"/>
    </source>
</evidence>
<dbReference type="GO" id="GO:0006935">
    <property type="term" value="P:chemotaxis"/>
    <property type="evidence" value="ECO:0007669"/>
    <property type="project" value="UniProtKB-KW"/>
</dbReference>
<evidence type="ECO:0000256" key="18">
    <source>
        <dbReference type="ARBA" id="ARBA00082489"/>
    </source>
</evidence>
<comment type="function">
    <text evidence="13">An odorant receptor which affects chemotaxis to the volatile odorant diacetyl. Specifies AWA neuronal cell fate via the odr-7 pathway.</text>
</comment>
<dbReference type="AlphaFoldDB" id="A0A8R1I9Z7"/>
<keyword evidence="21" id="KW-1185">Reference proteome</keyword>
<evidence type="ECO:0000256" key="5">
    <source>
        <dbReference type="ARBA" id="ARBA00022692"/>
    </source>
</evidence>
<evidence type="ECO:0000256" key="7">
    <source>
        <dbReference type="ARBA" id="ARBA00022989"/>
    </source>
</evidence>
<sequence length="420" mass="48270">MNPVSDRYLKPIFEDILHIPIEHAVYSGAIFWPTDQNGVVYFNWYSGAGFINLLVTMGFAFTVVIVAGAKSWIKIRHLRKQGESKFTKNLQMQLYKALVAQTLIPVFLLFIPFSALFTGPLFFIDCEFLSAPLTFIYALYPALDPIPILFFVDNYRITISSMLCACCGVTMYGIAIHFVYRLFALERLGRLRYFKGAYLLFWFSIPILAGMNWIVLCWFLLSMNPVSDRYLRPIIEDIFHIPIEHAVYSAAIFWPTNLEGAIYFNWYSGAGLINLLLSMGFAFSVVVVAGAKSWMKTRHLRKQGESKFTRNLQMQLYKALVAQTLIPVFLLFLPFAVLFVGPLLFIDCEFLSVPLTFIYALYPALDPIPILFFVDNYRITISKFFCCFFGCKKNQVIDSGESEYKVHISDRTMSNNFLYI</sequence>